<dbReference type="SUPFAM" id="SSF46785">
    <property type="entry name" value="Winged helix' DNA-binding domain"/>
    <property type="match status" value="1"/>
</dbReference>
<accession>F0T8P1</accession>
<dbReference type="PANTHER" id="PTHR30154:SF34">
    <property type="entry name" value="TRANSCRIPTIONAL REGULATOR AZLB"/>
    <property type="match status" value="1"/>
</dbReference>
<dbReference type="InterPro" id="IPR019888">
    <property type="entry name" value="Tscrpt_reg_AsnC-like"/>
</dbReference>
<dbReference type="STRING" id="877455.Metbo_0331"/>
<dbReference type="Gene3D" id="1.10.10.10">
    <property type="entry name" value="Winged helix-like DNA-binding domain superfamily/Winged helix DNA-binding domain"/>
    <property type="match status" value="1"/>
</dbReference>
<protein>
    <submittedName>
        <fullName evidence="5">Transcriptional regulator, AsnC family</fullName>
    </submittedName>
</protein>
<dbReference type="GO" id="GO:0005829">
    <property type="term" value="C:cytosol"/>
    <property type="evidence" value="ECO:0007669"/>
    <property type="project" value="TreeGrafter"/>
</dbReference>
<reference evidence="5 6" key="2">
    <citation type="journal article" date="2014" name="Int. J. Syst. Evol. Microbiol.">
        <title>Methanobacterium paludis sp. nov. and a novel strain of Methanobacterium lacus isolated from northern peatlands.</title>
        <authorList>
            <person name="Cadillo-Quiroz H."/>
            <person name="Brauer S.L."/>
            <person name="Goodson N."/>
            <person name="Yavitt J.B."/>
            <person name="Zinder S.H."/>
        </authorList>
    </citation>
    <scope>NUCLEOTIDE SEQUENCE [LARGE SCALE GENOMIC DNA]</scope>
    <source>
        <strain evidence="5 6">AL-21</strain>
    </source>
</reference>
<organism evidence="5 6">
    <name type="scientific">Methanobacterium lacus (strain AL-21)</name>
    <dbReference type="NCBI Taxonomy" id="877455"/>
    <lineage>
        <taxon>Archaea</taxon>
        <taxon>Methanobacteriati</taxon>
        <taxon>Methanobacteriota</taxon>
        <taxon>Methanomada group</taxon>
        <taxon>Methanobacteria</taxon>
        <taxon>Methanobacteriales</taxon>
        <taxon>Methanobacteriaceae</taxon>
        <taxon>Methanobacterium</taxon>
    </lineage>
</organism>
<dbReference type="EMBL" id="CP002551">
    <property type="protein sequence ID" value="ADZ08583.1"/>
    <property type="molecule type" value="Genomic_DNA"/>
</dbReference>
<keyword evidence="1" id="KW-0805">Transcription regulation</keyword>
<dbReference type="InterPro" id="IPR036388">
    <property type="entry name" value="WH-like_DNA-bd_sf"/>
</dbReference>
<gene>
    <name evidence="5" type="ordered locus">Metbo_0331</name>
</gene>
<dbReference type="eggNOG" id="arCOG01580">
    <property type="taxonomic scope" value="Archaea"/>
</dbReference>
<evidence type="ECO:0000313" key="6">
    <source>
        <dbReference type="Proteomes" id="UP000007490"/>
    </source>
</evidence>
<proteinExistence type="predicted"/>
<evidence type="ECO:0000259" key="4">
    <source>
        <dbReference type="PROSITE" id="PS50956"/>
    </source>
</evidence>
<dbReference type="PROSITE" id="PS50956">
    <property type="entry name" value="HTH_ASNC_2"/>
    <property type="match status" value="1"/>
</dbReference>
<keyword evidence="6" id="KW-1185">Reference proteome</keyword>
<sequence>MFNNGEIMKNNDENQIVKIDETDKKILNLFNEDGRMSYRKISRKLDISIGTVHNRIEKLVKSGVIKKFAPVIDHSKLGYNFTTIIGVRVKGGVLKNWEDKTSYHKNVLCMYDVTGEFDALIVARFKDTTELDEFVKNLLQEPDVQRTYTQTVLNILKEDLGSSKML</sequence>
<dbReference type="Proteomes" id="UP000007490">
    <property type="component" value="Chromosome"/>
</dbReference>
<dbReference type="SUPFAM" id="SSF54909">
    <property type="entry name" value="Dimeric alpha+beta barrel"/>
    <property type="match status" value="1"/>
</dbReference>
<dbReference type="Pfam" id="PF13412">
    <property type="entry name" value="HTH_24"/>
    <property type="match status" value="1"/>
</dbReference>
<dbReference type="GO" id="GO:0043200">
    <property type="term" value="P:response to amino acid"/>
    <property type="evidence" value="ECO:0007669"/>
    <property type="project" value="TreeGrafter"/>
</dbReference>
<dbReference type="PRINTS" id="PR00033">
    <property type="entry name" value="HTHASNC"/>
</dbReference>
<keyword evidence="3" id="KW-0804">Transcription</keyword>
<dbReference type="PANTHER" id="PTHR30154">
    <property type="entry name" value="LEUCINE-RESPONSIVE REGULATORY PROTEIN"/>
    <property type="match status" value="1"/>
</dbReference>
<dbReference type="InterPro" id="IPR036390">
    <property type="entry name" value="WH_DNA-bd_sf"/>
</dbReference>
<name>F0T8P1_METLA</name>
<dbReference type="CDD" id="cd00090">
    <property type="entry name" value="HTH_ARSR"/>
    <property type="match status" value="1"/>
</dbReference>
<feature type="domain" description="HTH asnC-type" evidence="4">
    <location>
        <begin position="19"/>
        <end position="80"/>
    </location>
</feature>
<dbReference type="Pfam" id="PF01037">
    <property type="entry name" value="AsnC_trans_reg"/>
    <property type="match status" value="1"/>
</dbReference>
<dbReference type="AlphaFoldDB" id="F0T8P1"/>
<dbReference type="InterPro" id="IPR011008">
    <property type="entry name" value="Dimeric_a/b-barrel"/>
</dbReference>
<dbReference type="GO" id="GO:0043565">
    <property type="term" value="F:sequence-specific DNA binding"/>
    <property type="evidence" value="ECO:0007669"/>
    <property type="project" value="InterPro"/>
</dbReference>
<evidence type="ECO:0000256" key="1">
    <source>
        <dbReference type="ARBA" id="ARBA00023015"/>
    </source>
</evidence>
<dbReference type="InterPro" id="IPR000485">
    <property type="entry name" value="AsnC-type_HTH_dom"/>
</dbReference>
<dbReference type="InterPro" id="IPR011991">
    <property type="entry name" value="ArsR-like_HTH"/>
</dbReference>
<dbReference type="HOGENOM" id="CLU_091233_5_4_2"/>
<keyword evidence="2" id="KW-0238">DNA-binding</keyword>
<evidence type="ECO:0000313" key="5">
    <source>
        <dbReference type="EMBL" id="ADZ08583.1"/>
    </source>
</evidence>
<evidence type="ECO:0000256" key="3">
    <source>
        <dbReference type="ARBA" id="ARBA00023163"/>
    </source>
</evidence>
<evidence type="ECO:0000256" key="2">
    <source>
        <dbReference type="ARBA" id="ARBA00023125"/>
    </source>
</evidence>
<dbReference type="KEGG" id="mel:Metbo_0331"/>
<dbReference type="InterPro" id="IPR019887">
    <property type="entry name" value="Tscrpt_reg_AsnC/Lrp_C"/>
</dbReference>
<dbReference type="SMART" id="SM00344">
    <property type="entry name" value="HTH_ASNC"/>
    <property type="match status" value="1"/>
</dbReference>
<reference evidence="6" key="1">
    <citation type="submission" date="2011-02" db="EMBL/GenBank/DDBJ databases">
        <title>Complete sequence of Methanobacterium sp. AL-21.</title>
        <authorList>
            <consortium name="US DOE Joint Genome Institute"/>
            <person name="Lucas S."/>
            <person name="Copeland A."/>
            <person name="Lapidus A."/>
            <person name="Cheng J.-F."/>
            <person name="Goodwin L."/>
            <person name="Pitluck S."/>
            <person name="Chertkov O."/>
            <person name="Detter J.C."/>
            <person name="Han C."/>
            <person name="Tapia R."/>
            <person name="Land M."/>
            <person name="Hauser L."/>
            <person name="Kyrpides N."/>
            <person name="Ivanova N."/>
            <person name="Mikhailova N."/>
            <person name="Pagani I."/>
            <person name="Cadillo-Quiroz H."/>
            <person name="Imachi H."/>
            <person name="Zinder S."/>
            <person name="Liu W."/>
            <person name="Woyke T."/>
        </authorList>
    </citation>
    <scope>NUCLEOTIDE SEQUENCE [LARGE SCALE GENOMIC DNA]</scope>
    <source>
        <strain evidence="6">AL-21</strain>
    </source>
</reference>
<dbReference type="Gene3D" id="3.30.70.920">
    <property type="match status" value="1"/>
</dbReference>